<organism evidence="2">
    <name type="scientific">Tanacetum cinerariifolium</name>
    <name type="common">Dalmatian daisy</name>
    <name type="synonym">Chrysanthemum cinerariifolium</name>
    <dbReference type="NCBI Taxonomy" id="118510"/>
    <lineage>
        <taxon>Eukaryota</taxon>
        <taxon>Viridiplantae</taxon>
        <taxon>Streptophyta</taxon>
        <taxon>Embryophyta</taxon>
        <taxon>Tracheophyta</taxon>
        <taxon>Spermatophyta</taxon>
        <taxon>Magnoliopsida</taxon>
        <taxon>eudicotyledons</taxon>
        <taxon>Gunneridae</taxon>
        <taxon>Pentapetalae</taxon>
        <taxon>asterids</taxon>
        <taxon>campanulids</taxon>
        <taxon>Asterales</taxon>
        <taxon>Asteraceae</taxon>
        <taxon>Asteroideae</taxon>
        <taxon>Anthemideae</taxon>
        <taxon>Anthemidinae</taxon>
        <taxon>Tanacetum</taxon>
    </lineage>
</organism>
<gene>
    <name evidence="2" type="ORF">Tci_634276</name>
</gene>
<evidence type="ECO:0000313" key="2">
    <source>
        <dbReference type="EMBL" id="GFA62304.1"/>
    </source>
</evidence>
<feature type="non-terminal residue" evidence="2">
    <location>
        <position position="1"/>
    </location>
</feature>
<feature type="region of interest" description="Disordered" evidence="1">
    <location>
        <begin position="31"/>
        <end position="53"/>
    </location>
</feature>
<proteinExistence type="predicted"/>
<name>A0A699JWZ5_TANCI</name>
<evidence type="ECO:0000256" key="1">
    <source>
        <dbReference type="SAM" id="MobiDB-lite"/>
    </source>
</evidence>
<dbReference type="EMBL" id="BKCJ010457033">
    <property type="protein sequence ID" value="GFA62304.1"/>
    <property type="molecule type" value="Genomic_DNA"/>
</dbReference>
<comment type="caution">
    <text evidence="2">The sequence shown here is derived from an EMBL/GenBank/DDBJ whole genome shotgun (WGS) entry which is preliminary data.</text>
</comment>
<sequence>GGLWWRRDSKAKRDRMVVQEVGLARFQRPPANAKASAPFGGNTQPSIKEKHRGLPSCSVVGGGIRSQKRWVGGGRIVAGCRARRAGFWRLKPLIFTLHFLVISLRYDLSPQFSWLFLVANGKSWDCQVGIGGGNNRLRLVCLVVQEGWQK</sequence>
<accession>A0A699JWZ5</accession>
<reference evidence="2" key="1">
    <citation type="journal article" date="2019" name="Sci. Rep.">
        <title>Draft genome of Tanacetum cinerariifolium, the natural source of mosquito coil.</title>
        <authorList>
            <person name="Yamashiro T."/>
            <person name="Shiraishi A."/>
            <person name="Satake H."/>
            <person name="Nakayama K."/>
        </authorList>
    </citation>
    <scope>NUCLEOTIDE SEQUENCE</scope>
</reference>
<protein>
    <submittedName>
        <fullName evidence="2">Uncharacterized protein</fullName>
    </submittedName>
</protein>
<dbReference type="AlphaFoldDB" id="A0A699JWZ5"/>